<evidence type="ECO:0000256" key="2">
    <source>
        <dbReference type="ARBA" id="ARBA00023219"/>
    </source>
</evidence>
<protein>
    <recommendedName>
        <fullName evidence="5">Terminase small subunit</fullName>
    </recommendedName>
</protein>
<comment type="caution">
    <text evidence="3">The sequence shown here is derived from an EMBL/GenBank/DDBJ whole genome shotgun (WGS) entry which is preliminary data.</text>
</comment>
<sequence length="152" mass="17148">MSKLTIQQQKFADEFIKSGNQTEAYKTAGYKVQSDNAAATSASRLLRNDKVKEYIDERMAEIKSKKIADQQEVMEYLTAVMRGEHKEQTLRGMGEGYQEIDDIDVSASQRIKAAELIGKRYGAWTDKQQIEGDLSLSFNYDYGDGDADAKNN</sequence>
<dbReference type="Gene3D" id="1.10.10.1400">
    <property type="entry name" value="Terminase, small subunit, N-terminal DNA-binding domain, HTH motif"/>
    <property type="match status" value="1"/>
</dbReference>
<dbReference type="InterPro" id="IPR005335">
    <property type="entry name" value="Terminase_ssu"/>
</dbReference>
<dbReference type="InterPro" id="IPR052404">
    <property type="entry name" value="SPP1-like_terminase"/>
</dbReference>
<dbReference type="InterPro" id="IPR038713">
    <property type="entry name" value="Terminase_Gp1_N_sf"/>
</dbReference>
<dbReference type="Pfam" id="PF03592">
    <property type="entry name" value="Terminase_2"/>
    <property type="match status" value="1"/>
</dbReference>
<dbReference type="PANTHER" id="PTHR41328">
    <property type="entry name" value="TERMINASE SMALL SUBUNIT-RELATED"/>
    <property type="match status" value="1"/>
</dbReference>
<dbReference type="Proteomes" id="UP000236500">
    <property type="component" value="Unassembled WGS sequence"/>
</dbReference>
<keyword evidence="2" id="KW-0231">Viral genome packaging</keyword>
<name>A0ABX4XIB3_9LIST</name>
<evidence type="ECO:0000256" key="1">
    <source>
        <dbReference type="ARBA" id="ARBA00022612"/>
    </source>
</evidence>
<accession>A0ABX4XIB3</accession>
<dbReference type="PANTHER" id="PTHR41328:SF2">
    <property type="entry name" value="TERMINASE SMALL SUBUNIT"/>
    <property type="match status" value="1"/>
</dbReference>
<dbReference type="EMBL" id="MPDH01000026">
    <property type="protein sequence ID" value="PNP88204.1"/>
    <property type="molecule type" value="Genomic_DNA"/>
</dbReference>
<proteinExistence type="predicted"/>
<gene>
    <name evidence="3" type="ORF">BMT55_15695</name>
</gene>
<keyword evidence="1" id="KW-1188">Viral release from host cell</keyword>
<evidence type="ECO:0008006" key="5">
    <source>
        <dbReference type="Google" id="ProtNLM"/>
    </source>
</evidence>
<keyword evidence="4" id="KW-1185">Reference proteome</keyword>
<evidence type="ECO:0000313" key="4">
    <source>
        <dbReference type="Proteomes" id="UP000236500"/>
    </source>
</evidence>
<dbReference type="RefSeq" id="WP_103035054.1">
    <property type="nucleotide sequence ID" value="NZ_MPDH01000026.1"/>
</dbReference>
<dbReference type="Gene3D" id="6.10.140.2160">
    <property type="match status" value="1"/>
</dbReference>
<evidence type="ECO:0000313" key="3">
    <source>
        <dbReference type="EMBL" id="PNP88204.1"/>
    </source>
</evidence>
<reference evidence="3 4" key="1">
    <citation type="submission" date="2016-11" db="EMBL/GenBank/DDBJ databases">
        <title>Whole Genome Sequence of Listeria newyorkensis.</title>
        <authorList>
            <person name="Frink S."/>
            <person name="Morales C."/>
            <person name="Kiang D."/>
        </authorList>
    </citation>
    <scope>NUCLEOTIDE SEQUENCE [LARGE SCALE GENOMIC DNA]</scope>
    <source>
        <strain evidence="3 4">F1604011-044</strain>
    </source>
</reference>
<organism evidence="3 4">
    <name type="scientific">Listeria newyorkensis</name>
    <dbReference type="NCBI Taxonomy" id="1497681"/>
    <lineage>
        <taxon>Bacteria</taxon>
        <taxon>Bacillati</taxon>
        <taxon>Bacillota</taxon>
        <taxon>Bacilli</taxon>
        <taxon>Bacillales</taxon>
        <taxon>Listeriaceae</taxon>
        <taxon>Listeria</taxon>
    </lineage>
</organism>